<name>A0A915YGQ0_9BACT</name>
<keyword evidence="2" id="KW-1185">Reference proteome</keyword>
<evidence type="ECO:0000313" key="2">
    <source>
        <dbReference type="Proteomes" id="UP001060919"/>
    </source>
</evidence>
<dbReference type="RefSeq" id="WP_264788116.1">
    <property type="nucleotide sequence ID" value="NZ_AP026867.1"/>
</dbReference>
<sequence>MQKREVITLCGSSRFKTTFHQVNERLTLQGKIVISMGVWGHFLSEEEQAAKFSPEVKENLDRLHFDKIDMSDSIYVVNVGGYIGFSTGREIDYAKEQGKKIYYLEAASDEK</sequence>
<dbReference type="Proteomes" id="UP001060919">
    <property type="component" value="Chromosome"/>
</dbReference>
<dbReference type="EMBL" id="AP026867">
    <property type="protein sequence ID" value="BDS12758.1"/>
    <property type="molecule type" value="Genomic_DNA"/>
</dbReference>
<accession>A0A915YGQ0</accession>
<dbReference type="AlphaFoldDB" id="A0A915YGQ0"/>
<protein>
    <submittedName>
        <fullName evidence="1">DUF4406 domain-containing protein</fullName>
    </submittedName>
</protein>
<organism evidence="1 2">
    <name type="scientific">Aureispira anguillae</name>
    <dbReference type="NCBI Taxonomy" id="2864201"/>
    <lineage>
        <taxon>Bacteria</taxon>
        <taxon>Pseudomonadati</taxon>
        <taxon>Bacteroidota</taxon>
        <taxon>Saprospiria</taxon>
        <taxon>Saprospirales</taxon>
        <taxon>Saprospiraceae</taxon>
        <taxon>Aureispira</taxon>
    </lineage>
</organism>
<reference evidence="1" key="1">
    <citation type="submission" date="2022-09" db="EMBL/GenBank/DDBJ databases">
        <title>Aureispira anguillicida sp. nov., isolated from Leptocephalus of Japanese eel Anguilla japonica.</title>
        <authorList>
            <person name="Yuasa K."/>
            <person name="Mekata T."/>
            <person name="Ikunari K."/>
        </authorList>
    </citation>
    <scope>NUCLEOTIDE SEQUENCE</scope>
    <source>
        <strain evidence="1">EL160426</strain>
    </source>
</reference>
<evidence type="ECO:0000313" key="1">
    <source>
        <dbReference type="EMBL" id="BDS12758.1"/>
    </source>
</evidence>
<proteinExistence type="predicted"/>
<dbReference type="KEGG" id="aup:AsAng_0034830"/>
<gene>
    <name evidence="1" type="ORF">AsAng_0034830</name>
</gene>